<organism evidence="2 3">
    <name type="scientific">Onishia taeanensis</name>
    <dbReference type="NCBI Taxonomy" id="284577"/>
    <lineage>
        <taxon>Bacteria</taxon>
        <taxon>Pseudomonadati</taxon>
        <taxon>Pseudomonadota</taxon>
        <taxon>Gammaproteobacteria</taxon>
        <taxon>Oceanospirillales</taxon>
        <taxon>Halomonadaceae</taxon>
        <taxon>Onishia</taxon>
    </lineage>
</organism>
<dbReference type="Gene3D" id="3.10.560.10">
    <property type="entry name" value="Outer membrane lipoprotein wza domain like"/>
    <property type="match status" value="1"/>
</dbReference>
<sequence>MTAPRLARLGTWLTGSILALCASGAAAQAAPQTLRDVWLSLDTPPPSPAYTFYQRRADGVELPQRLTRLAAELETISQEMTLAPGNAMPGIISWHDHALTLAATPHQSRSLGRADLATLVARPRLNPSLASLDKAGFCSIPDWVELWHPAGVTRVAYRPGLMLDDALAEVGLASDASRATITDKVIWISPMGDLRRVGVQAYNHQSLSLPPGSRVVVPISHDSPSARWVNTHLPDLLATRLPGDDCHYLITDSPTTADPS</sequence>
<accession>A0A328XQG9</accession>
<reference evidence="2 3" key="1">
    <citation type="submission" date="2018-06" db="EMBL/GenBank/DDBJ databases">
        <title>Comparative analysis of microorganisms from saline springs in Andes Mountain Range, Colombia.</title>
        <authorList>
            <person name="Rubin E."/>
        </authorList>
    </citation>
    <scope>NUCLEOTIDE SEQUENCE [LARGE SCALE GENOMIC DNA]</scope>
    <source>
        <strain evidence="2 3">USBA-857</strain>
    </source>
</reference>
<keyword evidence="1" id="KW-0732">Signal</keyword>
<evidence type="ECO:0000313" key="3">
    <source>
        <dbReference type="Proteomes" id="UP000249700"/>
    </source>
</evidence>
<dbReference type="EMBL" id="QLSX01000005">
    <property type="protein sequence ID" value="RAR61408.1"/>
    <property type="molecule type" value="Genomic_DNA"/>
</dbReference>
<evidence type="ECO:0008006" key="4">
    <source>
        <dbReference type="Google" id="ProtNLM"/>
    </source>
</evidence>
<evidence type="ECO:0000313" key="2">
    <source>
        <dbReference type="EMBL" id="RAR61408.1"/>
    </source>
</evidence>
<feature type="chain" id="PRO_5016405471" description="Capsule biosynthesis GfcC" evidence="1">
    <location>
        <begin position="30"/>
        <end position="260"/>
    </location>
</feature>
<proteinExistence type="predicted"/>
<gene>
    <name evidence="2" type="ORF">BCL93_1055</name>
</gene>
<evidence type="ECO:0000256" key="1">
    <source>
        <dbReference type="SAM" id="SignalP"/>
    </source>
</evidence>
<feature type="signal peptide" evidence="1">
    <location>
        <begin position="1"/>
        <end position="29"/>
    </location>
</feature>
<dbReference type="Proteomes" id="UP000249700">
    <property type="component" value="Unassembled WGS sequence"/>
</dbReference>
<name>A0A328XQG9_9GAMM</name>
<comment type="caution">
    <text evidence="2">The sequence shown here is derived from an EMBL/GenBank/DDBJ whole genome shotgun (WGS) entry which is preliminary data.</text>
</comment>
<protein>
    <recommendedName>
        <fullName evidence="4">Capsule biosynthesis GfcC</fullName>
    </recommendedName>
</protein>
<dbReference type="AlphaFoldDB" id="A0A328XQG9"/>